<dbReference type="SUPFAM" id="SSF54695">
    <property type="entry name" value="POZ domain"/>
    <property type="match status" value="1"/>
</dbReference>
<evidence type="ECO:0000259" key="4">
    <source>
        <dbReference type="PROSITE" id="PS50144"/>
    </source>
</evidence>
<dbReference type="OrthoDB" id="670190at2759"/>
<dbReference type="Gene3D" id="2.60.210.10">
    <property type="entry name" value="Apoptosis, Tumor Necrosis Factor Receptor Associated Protein 2, Chain A"/>
    <property type="match status" value="1"/>
</dbReference>
<evidence type="ECO:0000259" key="3">
    <source>
        <dbReference type="PROSITE" id="PS50097"/>
    </source>
</evidence>
<evidence type="ECO:0000313" key="5">
    <source>
        <dbReference type="EMBL" id="CAD6267496.1"/>
    </source>
</evidence>
<dbReference type="Proteomes" id="UP000604825">
    <property type="component" value="Unassembled WGS sequence"/>
</dbReference>
<proteinExistence type="inferred from homology"/>
<dbReference type="Pfam" id="PF24570">
    <property type="entry name" value="BACK_BPM_SPOP"/>
    <property type="match status" value="1"/>
</dbReference>
<dbReference type="Pfam" id="PF00651">
    <property type="entry name" value="BTB"/>
    <property type="match status" value="1"/>
</dbReference>
<dbReference type="AlphaFoldDB" id="A0A811RBB3"/>
<evidence type="ECO:0000256" key="2">
    <source>
        <dbReference type="ARBA" id="ARBA00010846"/>
    </source>
</evidence>
<dbReference type="GO" id="GO:0016567">
    <property type="term" value="P:protein ubiquitination"/>
    <property type="evidence" value="ECO:0007669"/>
    <property type="project" value="InterPro"/>
</dbReference>
<protein>
    <submittedName>
        <fullName evidence="5">Uncharacterized protein</fullName>
    </submittedName>
</protein>
<sequence>MASAASAFAARRIALLSGAHRISRSSIVTREVTGQHNLTISGYAATRKVPIDWTATSPAFDAAGYRWRIKYDPNGNSWNDSISLFLELADDDDGAGDGRQQQQETEPVQFGFSLLDQAGNPVPEHTRWFWEVGYFNGASRSKGFQRFISWRDLEESGCVKDDSFTVRCDITVVKKFAAEAESAAALAARVAVPPSDLHEDLGDLLWKKKQGMDVVIDVGGETFEAHGWLLAARSPVFEAELLAAPKEKASGGVVRRRVEIGGVEPKVFKALLHFMYTDELPSKIEEEGQEEQQGAVEVAMAQGLLAAAHRYKLERLKLICEEMLCQRIDLDTVAGSLAVAEQHSCDALKAACVEFLSLPGNLKAAMETQGYQKIKANCPVMIELILKQLLV</sequence>
<dbReference type="Gene3D" id="3.30.710.10">
    <property type="entry name" value="Potassium Channel Kv1.1, Chain A"/>
    <property type="match status" value="1"/>
</dbReference>
<dbReference type="PROSITE" id="PS50144">
    <property type="entry name" value="MATH"/>
    <property type="match status" value="1"/>
</dbReference>
<dbReference type="CDD" id="cd00121">
    <property type="entry name" value="MATH"/>
    <property type="match status" value="1"/>
</dbReference>
<dbReference type="PANTHER" id="PTHR26379:SF355">
    <property type="entry name" value="BTB DOMAIN-CONTAINING PROTEIN"/>
    <property type="match status" value="1"/>
</dbReference>
<dbReference type="PANTHER" id="PTHR26379">
    <property type="entry name" value="BTB/POZ AND MATH DOMAIN-CONTAINING PROTEIN 1"/>
    <property type="match status" value="1"/>
</dbReference>
<dbReference type="InterPro" id="IPR011333">
    <property type="entry name" value="SKP1/BTB/POZ_sf"/>
</dbReference>
<feature type="domain" description="MATH" evidence="4">
    <location>
        <begin position="33"/>
        <end position="170"/>
    </location>
</feature>
<accession>A0A811RBB3</accession>
<reference evidence="5" key="1">
    <citation type="submission" date="2020-10" db="EMBL/GenBank/DDBJ databases">
        <authorList>
            <person name="Han B."/>
            <person name="Lu T."/>
            <person name="Zhao Q."/>
            <person name="Huang X."/>
            <person name="Zhao Y."/>
        </authorList>
    </citation>
    <scope>NUCLEOTIDE SEQUENCE</scope>
</reference>
<evidence type="ECO:0000313" key="6">
    <source>
        <dbReference type="Proteomes" id="UP000604825"/>
    </source>
</evidence>
<gene>
    <name evidence="5" type="ORF">NCGR_LOCUS50801</name>
</gene>
<comment type="pathway">
    <text evidence="1">Protein modification; protein ubiquitination.</text>
</comment>
<dbReference type="EMBL" id="CAJGYO010000014">
    <property type="protein sequence ID" value="CAD6267496.1"/>
    <property type="molecule type" value="Genomic_DNA"/>
</dbReference>
<dbReference type="SMART" id="SM00225">
    <property type="entry name" value="BTB"/>
    <property type="match status" value="1"/>
</dbReference>
<evidence type="ECO:0000256" key="1">
    <source>
        <dbReference type="ARBA" id="ARBA00004906"/>
    </source>
</evidence>
<dbReference type="InterPro" id="IPR045005">
    <property type="entry name" value="BPM1-6"/>
</dbReference>
<comment type="similarity">
    <text evidence="2">Belongs to the Tdpoz family.</text>
</comment>
<dbReference type="InterPro" id="IPR008974">
    <property type="entry name" value="TRAF-like"/>
</dbReference>
<dbReference type="Gene3D" id="1.25.40.420">
    <property type="match status" value="1"/>
</dbReference>
<dbReference type="InterPro" id="IPR056423">
    <property type="entry name" value="BACK_BPM_SPOP"/>
</dbReference>
<dbReference type="Pfam" id="PF22486">
    <property type="entry name" value="MATH_2"/>
    <property type="match status" value="1"/>
</dbReference>
<keyword evidence="6" id="KW-1185">Reference proteome</keyword>
<dbReference type="SUPFAM" id="SSF49599">
    <property type="entry name" value="TRAF domain-like"/>
    <property type="match status" value="1"/>
</dbReference>
<comment type="caution">
    <text evidence="5">The sequence shown here is derived from an EMBL/GenBank/DDBJ whole genome shotgun (WGS) entry which is preliminary data.</text>
</comment>
<organism evidence="5 6">
    <name type="scientific">Miscanthus lutarioriparius</name>
    <dbReference type="NCBI Taxonomy" id="422564"/>
    <lineage>
        <taxon>Eukaryota</taxon>
        <taxon>Viridiplantae</taxon>
        <taxon>Streptophyta</taxon>
        <taxon>Embryophyta</taxon>
        <taxon>Tracheophyta</taxon>
        <taxon>Spermatophyta</taxon>
        <taxon>Magnoliopsida</taxon>
        <taxon>Liliopsida</taxon>
        <taxon>Poales</taxon>
        <taxon>Poaceae</taxon>
        <taxon>PACMAD clade</taxon>
        <taxon>Panicoideae</taxon>
        <taxon>Andropogonodae</taxon>
        <taxon>Andropogoneae</taxon>
        <taxon>Saccharinae</taxon>
        <taxon>Miscanthus</taxon>
    </lineage>
</organism>
<dbReference type="InterPro" id="IPR000210">
    <property type="entry name" value="BTB/POZ_dom"/>
</dbReference>
<dbReference type="InterPro" id="IPR002083">
    <property type="entry name" value="MATH/TRAF_dom"/>
</dbReference>
<name>A0A811RBB3_9POAL</name>
<dbReference type="PROSITE" id="PS50097">
    <property type="entry name" value="BTB"/>
    <property type="match status" value="1"/>
</dbReference>
<feature type="domain" description="BTB" evidence="3">
    <location>
        <begin position="212"/>
        <end position="284"/>
    </location>
</feature>